<gene>
    <name evidence="1" type="ordered locus">LMM7_1285</name>
</gene>
<name>A0A0E0UWE1_LISMM</name>
<dbReference type="KEGG" id="lmq:LMM7_1285"/>
<evidence type="ECO:0000313" key="1">
    <source>
        <dbReference type="EMBL" id="AEH92290.1"/>
    </source>
</evidence>
<evidence type="ECO:0008006" key="3">
    <source>
        <dbReference type="Google" id="ProtNLM"/>
    </source>
</evidence>
<reference evidence="1 2" key="1">
    <citation type="journal article" date="2011" name="J. Bacteriol.">
        <title>Genome sequence of the nonpathogenic Listeria monocytogenes serovar 4a strain M7.</title>
        <authorList>
            <person name="Chen J."/>
            <person name="Xia Y."/>
            <person name="Cheng C."/>
            <person name="Fang C."/>
            <person name="Shan Y."/>
            <person name="Jin G."/>
            <person name="Fang W."/>
        </authorList>
    </citation>
    <scope>NUCLEOTIDE SEQUENCE [LARGE SCALE GENOMIC DNA]</scope>
    <source>
        <strain evidence="1 2">M7</strain>
    </source>
</reference>
<evidence type="ECO:0000313" key="2">
    <source>
        <dbReference type="Proteomes" id="UP000000486"/>
    </source>
</evidence>
<accession>A0A0E0UWE1</accession>
<dbReference type="Proteomes" id="UP000000486">
    <property type="component" value="Chromosome"/>
</dbReference>
<dbReference type="PATRIC" id="fig|1030009.3.peg.1274"/>
<protein>
    <recommendedName>
        <fullName evidence="3">Phage gp6-like head-tail connector protein</fullName>
    </recommendedName>
</protein>
<dbReference type="AlphaFoldDB" id="A0A0E0UWE1"/>
<sequence length="99" mass="11457">MEVSDDLLKKFKERMHISHNSEDSNLKELLSFSIADLQEKCGLFNVDEHVRARELVIDRTRYAYNDSIEFFNENFQSQITSLGFSLYVAESGESDEVSV</sequence>
<dbReference type="RefSeq" id="WP_003731645.1">
    <property type="nucleotide sequence ID" value="NC_017537.1"/>
</dbReference>
<dbReference type="HOGENOM" id="CLU_175303_1_0_9"/>
<proteinExistence type="predicted"/>
<dbReference type="EMBL" id="CP002816">
    <property type="protein sequence ID" value="AEH92290.1"/>
    <property type="molecule type" value="Genomic_DNA"/>
</dbReference>
<organism evidence="1 2">
    <name type="scientific">Listeria monocytogenes serotype 4a (strain M7)</name>
    <dbReference type="NCBI Taxonomy" id="1030009"/>
    <lineage>
        <taxon>Bacteria</taxon>
        <taxon>Bacillati</taxon>
        <taxon>Bacillota</taxon>
        <taxon>Bacilli</taxon>
        <taxon>Bacillales</taxon>
        <taxon>Listeriaceae</taxon>
        <taxon>Listeria</taxon>
    </lineage>
</organism>